<accession>A0A7C9TBG0</accession>
<dbReference type="Pfam" id="PF00583">
    <property type="entry name" value="Acetyltransf_1"/>
    <property type="match status" value="1"/>
</dbReference>
<sequence length="578" mass="63897">MTALANSFEILSRFELTRSFLDHVRSAADAHRDALGFLPASVYVEFSRNDCLYVLVENTPKGQQYAGHLLFTQRYPSARIVQMFTAPQYRRKSLAVRLLDHFRNNLTDAGFTSIYASVAEDLVEANAFWAKQQFHIQCIKKGGETRKRRILRRCHELDSPQLIPLSGLNKYNPLGLPAPLTTSDSFFLLDLNVLFDLTGPRRIRHKEAVSLFQAERMDLCKLAISNEIREELHRTATPGKLDPMEGFVDILPSVPIKAFDQNDALFKDLALTVFPLKTELTKNDKSDLCHIATAIQYSLAGLITNDGAVLEAGPEIRAKHGIEILSPAAFTLESLVYQDSAFEGTGSTELTLCMVDDEDAVEIHAFLSKQGVSTSRVASEWLPTGASSHIASRFGVWANDALVGYVTWSAAAKSATIVARIAVEASSAASADAARIMLTFLLEQLPKQGPKRINLEIPRLQPVAREVAIKLGFRGAPDQIGLYKIVLGAVLTNQSWVKFQELLQLNNQIKLPDSIPDFQHPDQQIPIIGPDGNRRYVTLDELESLLAPALLCLPGRPELPPVFRLPTGGVHATCFSIC</sequence>
<dbReference type="EMBL" id="JAAFGW010000257">
    <property type="protein sequence ID" value="NDP49362.1"/>
    <property type="molecule type" value="Genomic_DNA"/>
</dbReference>
<dbReference type="Gene3D" id="3.40.630.30">
    <property type="match status" value="1"/>
</dbReference>
<dbReference type="InterPro" id="IPR016181">
    <property type="entry name" value="Acyl_CoA_acyltransferase"/>
</dbReference>
<dbReference type="InterPro" id="IPR000182">
    <property type="entry name" value="GNAT_dom"/>
</dbReference>
<name>A0A7C9TBG0_9PROT</name>
<keyword evidence="1 4" id="KW-0808">Transferase</keyword>
<dbReference type="InterPro" id="IPR050832">
    <property type="entry name" value="Bact_Acetyltransf"/>
</dbReference>
<evidence type="ECO:0000259" key="3">
    <source>
        <dbReference type="PROSITE" id="PS51186"/>
    </source>
</evidence>
<protein>
    <submittedName>
        <fullName evidence="4">GNAT family N-acetyltransferase</fullName>
    </submittedName>
</protein>
<evidence type="ECO:0000313" key="5">
    <source>
        <dbReference type="Proteomes" id="UP000483432"/>
    </source>
</evidence>
<dbReference type="AlphaFoldDB" id="A0A7C9TBG0"/>
<gene>
    <name evidence="4" type="ORF">GZ085_13450</name>
</gene>
<evidence type="ECO:0000313" key="4">
    <source>
        <dbReference type="EMBL" id="NDP49362.1"/>
    </source>
</evidence>
<proteinExistence type="predicted"/>
<dbReference type="SUPFAM" id="SSF55729">
    <property type="entry name" value="Acyl-CoA N-acyltransferases (Nat)"/>
    <property type="match status" value="2"/>
</dbReference>
<dbReference type="GO" id="GO:0016747">
    <property type="term" value="F:acyltransferase activity, transferring groups other than amino-acyl groups"/>
    <property type="evidence" value="ECO:0007669"/>
    <property type="project" value="InterPro"/>
</dbReference>
<dbReference type="Proteomes" id="UP000483432">
    <property type="component" value="Unassembled WGS sequence"/>
</dbReference>
<evidence type="ECO:0000256" key="1">
    <source>
        <dbReference type="ARBA" id="ARBA00022679"/>
    </source>
</evidence>
<keyword evidence="2" id="KW-0012">Acyltransferase</keyword>
<dbReference type="InterPro" id="IPR029060">
    <property type="entry name" value="PIN-like_dom_sf"/>
</dbReference>
<organism evidence="4 5">
    <name type="scientific">Sulfuriferula multivorans</name>
    <dbReference type="NCBI Taxonomy" id="1559896"/>
    <lineage>
        <taxon>Bacteria</taxon>
        <taxon>Pseudomonadati</taxon>
        <taxon>Pseudomonadota</taxon>
        <taxon>Betaproteobacteria</taxon>
        <taxon>Nitrosomonadales</taxon>
        <taxon>Sulfuricellaceae</taxon>
        <taxon>Sulfuriferula</taxon>
    </lineage>
</organism>
<reference evidence="4 5" key="1">
    <citation type="submission" date="2019-09" db="EMBL/GenBank/DDBJ databases">
        <title>H2 Metabolism Revealed by Metagenomic Analysis in Subglacial Sediment of East Antarctica.</title>
        <authorList>
            <person name="Yang Z."/>
            <person name="Zhang Y."/>
            <person name="Lv Y."/>
            <person name="Yan W."/>
            <person name="Xiao X."/>
            <person name="Sun B."/>
            <person name="Ma H."/>
        </authorList>
    </citation>
    <scope>NUCLEOTIDE SEQUENCE [LARGE SCALE GENOMIC DNA]</scope>
    <source>
        <strain evidence="4">Bin2_2</strain>
    </source>
</reference>
<comment type="caution">
    <text evidence="4">The sequence shown here is derived from an EMBL/GenBank/DDBJ whole genome shotgun (WGS) entry which is preliminary data.</text>
</comment>
<dbReference type="SUPFAM" id="SSF88723">
    <property type="entry name" value="PIN domain-like"/>
    <property type="match status" value="1"/>
</dbReference>
<feature type="domain" description="N-acetyltransferase" evidence="3">
    <location>
        <begin position="14"/>
        <end position="164"/>
    </location>
</feature>
<dbReference type="PANTHER" id="PTHR43877">
    <property type="entry name" value="AMINOALKYLPHOSPHONATE N-ACETYLTRANSFERASE-RELATED-RELATED"/>
    <property type="match status" value="1"/>
</dbReference>
<dbReference type="PROSITE" id="PS51186">
    <property type="entry name" value="GNAT"/>
    <property type="match status" value="1"/>
</dbReference>
<evidence type="ECO:0000256" key="2">
    <source>
        <dbReference type="ARBA" id="ARBA00023315"/>
    </source>
</evidence>